<gene>
    <name evidence="2" type="ORF">ACFQ4C_05795</name>
</gene>
<evidence type="ECO:0000313" key="2">
    <source>
        <dbReference type="EMBL" id="MFD1140607.1"/>
    </source>
</evidence>
<dbReference type="Proteomes" id="UP001597116">
    <property type="component" value="Unassembled WGS sequence"/>
</dbReference>
<dbReference type="Pfam" id="PF14092">
    <property type="entry name" value="DUF4270"/>
    <property type="match status" value="1"/>
</dbReference>
<keyword evidence="3" id="KW-1185">Reference proteome</keyword>
<evidence type="ECO:0000313" key="3">
    <source>
        <dbReference type="Proteomes" id="UP001597116"/>
    </source>
</evidence>
<sequence length="437" mass="48686">MQTFLRLALLVLVCLLFSACMNGDLDVGQSLIQPDEMQIQYIDTVTVNLSTVMVPDSFITSSDSSVLVGRWTDAQTGLMQANGFASLSYTTNDLPDQKGIRFDSLVLEMDYAYSVGDTLNSFALQIHQLQKPLESGAVHYNTQSVAYTTQPLIRKSFIPQFKSATRQVRVRIPDVLARSFYTKLISKEINSVETMNDFWKGFAFLSASPNNVFLAFNLSSANSGIRLYYRNNEISQTAYNLLFPFQTGPFTQLTNDRQGTGLQALQRATDALSSRTTQNSSFVLPAASLYTRIEIPSLTQFVKPEDFLGLNLAELLLEPIRRDVRDNAPPPAELGLYFTNTQNETIEAVPGNTSGESSAVATYSYLPNEIELQDGYVFNLTNHINRVLRGESANRPMLLKVPSGSLTLRSRLQRAVLGNRQNTTDRVRLKLYVTSDA</sequence>
<protein>
    <submittedName>
        <fullName evidence="2">DUF4270 family protein</fullName>
    </submittedName>
</protein>
<comment type="caution">
    <text evidence="2">The sequence shown here is derived from an EMBL/GenBank/DDBJ whole genome shotgun (WGS) entry which is preliminary data.</text>
</comment>
<evidence type="ECO:0000256" key="1">
    <source>
        <dbReference type="SAM" id="SignalP"/>
    </source>
</evidence>
<keyword evidence="1" id="KW-0732">Signal</keyword>
<dbReference type="RefSeq" id="WP_265989313.1">
    <property type="nucleotide sequence ID" value="NZ_CP110973.1"/>
</dbReference>
<accession>A0ABW3Q4N6</accession>
<dbReference type="PROSITE" id="PS51257">
    <property type="entry name" value="PROKAR_LIPOPROTEIN"/>
    <property type="match status" value="1"/>
</dbReference>
<feature type="signal peptide" evidence="1">
    <location>
        <begin position="1"/>
        <end position="22"/>
    </location>
</feature>
<dbReference type="EMBL" id="JBHTLP010000002">
    <property type="protein sequence ID" value="MFD1140607.1"/>
    <property type="molecule type" value="Genomic_DNA"/>
</dbReference>
<dbReference type="InterPro" id="IPR025366">
    <property type="entry name" value="DUF4270"/>
</dbReference>
<organism evidence="2 3">
    <name type="scientific">Larkinella insperata</name>
    <dbReference type="NCBI Taxonomy" id="332158"/>
    <lineage>
        <taxon>Bacteria</taxon>
        <taxon>Pseudomonadati</taxon>
        <taxon>Bacteroidota</taxon>
        <taxon>Cytophagia</taxon>
        <taxon>Cytophagales</taxon>
        <taxon>Spirosomataceae</taxon>
        <taxon>Larkinella</taxon>
    </lineage>
</organism>
<feature type="chain" id="PRO_5046125803" evidence="1">
    <location>
        <begin position="23"/>
        <end position="437"/>
    </location>
</feature>
<proteinExistence type="predicted"/>
<name>A0ABW3Q4N6_9BACT</name>
<reference evidence="3" key="1">
    <citation type="journal article" date="2019" name="Int. J. Syst. Evol. Microbiol.">
        <title>The Global Catalogue of Microorganisms (GCM) 10K type strain sequencing project: providing services to taxonomists for standard genome sequencing and annotation.</title>
        <authorList>
            <consortium name="The Broad Institute Genomics Platform"/>
            <consortium name="The Broad Institute Genome Sequencing Center for Infectious Disease"/>
            <person name="Wu L."/>
            <person name="Ma J."/>
        </authorList>
    </citation>
    <scope>NUCLEOTIDE SEQUENCE [LARGE SCALE GENOMIC DNA]</scope>
    <source>
        <strain evidence="3">CCUG 55608</strain>
    </source>
</reference>